<keyword evidence="5" id="KW-0238">DNA-binding</keyword>
<evidence type="ECO:0000259" key="7">
    <source>
        <dbReference type="SMART" id="SM00382"/>
    </source>
</evidence>
<dbReference type="EMBL" id="CADDTS010000042">
    <property type="protein sequence ID" value="CAB1220045.1"/>
    <property type="molecule type" value="Genomic_DNA"/>
</dbReference>
<dbReference type="AlphaFoldDB" id="A0A811GDV6"/>
<dbReference type="Proteomes" id="UP000489961">
    <property type="component" value="Unassembled WGS sequence"/>
</dbReference>
<dbReference type="Gene3D" id="3.40.50.300">
    <property type="entry name" value="P-loop containing nucleotide triphosphate hydrolases"/>
    <property type="match status" value="2"/>
</dbReference>
<evidence type="ECO:0000313" key="8">
    <source>
        <dbReference type="EMBL" id="CAB1220045.1"/>
    </source>
</evidence>
<feature type="domain" description="AAA+ ATPase" evidence="7">
    <location>
        <begin position="163"/>
        <end position="526"/>
    </location>
</feature>
<proteinExistence type="predicted"/>
<dbReference type="PANTHER" id="PTHR42957">
    <property type="entry name" value="HELICASE MJ1565-RELATED"/>
    <property type="match status" value="1"/>
</dbReference>
<dbReference type="GO" id="GO:0004386">
    <property type="term" value="F:helicase activity"/>
    <property type="evidence" value="ECO:0007669"/>
    <property type="project" value="UniProtKB-KW"/>
</dbReference>
<dbReference type="GO" id="GO:0016787">
    <property type="term" value="F:hydrolase activity"/>
    <property type="evidence" value="ECO:0007669"/>
    <property type="project" value="UniProtKB-KW"/>
</dbReference>
<evidence type="ECO:0000256" key="5">
    <source>
        <dbReference type="ARBA" id="ARBA00023125"/>
    </source>
</evidence>
<dbReference type="SUPFAM" id="SSF52540">
    <property type="entry name" value="P-loop containing nucleoside triphosphate hydrolases"/>
    <property type="match status" value="1"/>
</dbReference>
<name>A0A811GDV6_9GAMM</name>
<protein>
    <submittedName>
        <fullName evidence="8">AAA-like domain protein</fullName>
    </submittedName>
</protein>
<evidence type="ECO:0000256" key="3">
    <source>
        <dbReference type="ARBA" id="ARBA00022806"/>
    </source>
</evidence>
<keyword evidence="3" id="KW-0347">Helicase</keyword>
<evidence type="ECO:0000256" key="1">
    <source>
        <dbReference type="ARBA" id="ARBA00022741"/>
    </source>
</evidence>
<keyword evidence="1" id="KW-0547">Nucleotide-binding</keyword>
<evidence type="ECO:0000256" key="6">
    <source>
        <dbReference type="ARBA" id="ARBA00023235"/>
    </source>
</evidence>
<dbReference type="GO" id="GO:0005524">
    <property type="term" value="F:ATP binding"/>
    <property type="evidence" value="ECO:0007669"/>
    <property type="project" value="UniProtKB-KW"/>
</dbReference>
<dbReference type="InterPro" id="IPR003593">
    <property type="entry name" value="AAA+_ATPase"/>
</dbReference>
<sequence length="570" mass="63676">MVDLMHSLEERGIVRPELLFGKVNAISANSLQFEFINLQHEPIYFEGRRYGKGEVGEFVIIESQINLILGRIIEIKKSDLELSNLDIVGRIQLLGSIQMDNLKVTAGIDYYPSISDLIYSAPHDFIADIPRRMNNIKPDVELEIGAIDLDRDCKITVTPEKLFGRHLGILGSTGGGKSFTTARILEECLKKNSRVILLDPTGEYRGFDSEDVFHIHLGNPTYPLENSLACKLPPESFVETDFLALFEPSGKVQGAKFREALKSLKLAKIYPQTYPNGYIPKIDASKLEYIQIINALTININDPLYSFNIDKLTLQIEHECVFPEGQEGYGTKAIKIPERWGNHDGGSFANCLPLISRINTIINSPPFDTFFDVNSGHKSLTNVIKQFACSSKSTKKLLRIDLSGIPFEYKAREIIANCIGRTLLNSSRKGEFKDKPIVVFLDEAHNFIGKTIGNEDTLAKLDAFELIAKEGRKFGLNICLATQRPRDITEGVLSQLGTLIVHRLTNDRDREIVERACGEIDKAASDFLPSLQPGEAVIIGNDFPIPLTINIKKPTIKPNSEGANFQKNWA</sequence>
<dbReference type="Pfam" id="PF01935">
    <property type="entry name" value="DUF87"/>
    <property type="match status" value="1"/>
</dbReference>
<evidence type="ECO:0000256" key="4">
    <source>
        <dbReference type="ARBA" id="ARBA00022840"/>
    </source>
</evidence>
<dbReference type="PANTHER" id="PTHR42957:SF1">
    <property type="entry name" value="HELICASE MJ1565-RELATED"/>
    <property type="match status" value="1"/>
</dbReference>
<dbReference type="GO" id="GO:0003677">
    <property type="term" value="F:DNA binding"/>
    <property type="evidence" value="ECO:0007669"/>
    <property type="project" value="UniProtKB-KW"/>
</dbReference>
<reference evidence="8 9" key="1">
    <citation type="submission" date="2020-02" db="EMBL/GenBank/DDBJ databases">
        <authorList>
            <person name="Chaudhuri R."/>
        </authorList>
    </citation>
    <scope>NUCLEOTIDE SEQUENCE [LARGE SCALE GENOMIC DNA]</scope>
    <source>
        <strain evidence="8">SFB21</strain>
    </source>
</reference>
<dbReference type="InterPro" id="IPR008571">
    <property type="entry name" value="HerA-like"/>
</dbReference>
<keyword evidence="2" id="KW-0378">Hydrolase</keyword>
<evidence type="ECO:0000256" key="2">
    <source>
        <dbReference type="ARBA" id="ARBA00022801"/>
    </source>
</evidence>
<dbReference type="InterPro" id="IPR002789">
    <property type="entry name" value="HerA_central"/>
</dbReference>
<dbReference type="SMART" id="SM00382">
    <property type="entry name" value="AAA"/>
    <property type="match status" value="1"/>
</dbReference>
<organism evidence="8 9">
    <name type="scientific">Acinetobacter bouvetii</name>
    <dbReference type="NCBI Taxonomy" id="202951"/>
    <lineage>
        <taxon>Bacteria</taxon>
        <taxon>Pseudomonadati</taxon>
        <taxon>Pseudomonadota</taxon>
        <taxon>Gammaproteobacteria</taxon>
        <taxon>Moraxellales</taxon>
        <taxon>Moraxellaceae</taxon>
        <taxon>Acinetobacter</taxon>
    </lineage>
</organism>
<evidence type="ECO:0000313" key="9">
    <source>
        <dbReference type="Proteomes" id="UP000489961"/>
    </source>
</evidence>
<gene>
    <name evidence="8" type="ORF">SFB21_2504</name>
</gene>
<dbReference type="InterPro" id="IPR033186">
    <property type="entry name" value="HerA_C"/>
</dbReference>
<dbReference type="InterPro" id="IPR027417">
    <property type="entry name" value="P-loop_NTPase"/>
</dbReference>
<dbReference type="Pfam" id="PF05872">
    <property type="entry name" value="HerA_C"/>
    <property type="match status" value="1"/>
</dbReference>
<keyword evidence="4" id="KW-0067">ATP-binding</keyword>
<comment type="caution">
    <text evidence="8">The sequence shown here is derived from an EMBL/GenBank/DDBJ whole genome shotgun (WGS) entry which is preliminary data.</text>
</comment>
<accession>A0A811GDV6</accession>
<keyword evidence="6" id="KW-0413">Isomerase</keyword>